<name>W9RAW1_9ROSA</name>
<dbReference type="EMBL" id="KE343885">
    <property type="protein sequence ID" value="EXB44995.1"/>
    <property type="molecule type" value="Genomic_DNA"/>
</dbReference>
<evidence type="ECO:0000256" key="5">
    <source>
        <dbReference type="ARBA" id="ARBA00022989"/>
    </source>
</evidence>
<keyword evidence="4" id="KW-0735">Signal-anchor</keyword>
<dbReference type="InterPro" id="IPR026057">
    <property type="entry name" value="TBL_C"/>
</dbReference>
<dbReference type="InterPro" id="IPR029962">
    <property type="entry name" value="TBL"/>
</dbReference>
<evidence type="ECO:0000256" key="6">
    <source>
        <dbReference type="ARBA" id="ARBA00023136"/>
    </source>
</evidence>
<keyword evidence="5" id="KW-1133">Transmembrane helix</keyword>
<dbReference type="eggNOG" id="ENOG502QQWH">
    <property type="taxonomic scope" value="Eukaryota"/>
</dbReference>
<feature type="signal peptide" evidence="7">
    <location>
        <begin position="1"/>
        <end position="25"/>
    </location>
</feature>
<evidence type="ECO:0000256" key="3">
    <source>
        <dbReference type="ARBA" id="ARBA00022692"/>
    </source>
</evidence>
<dbReference type="PANTHER" id="PTHR32285">
    <property type="entry name" value="PROTEIN TRICHOME BIREFRINGENCE-LIKE 9-RELATED"/>
    <property type="match status" value="1"/>
</dbReference>
<evidence type="ECO:0000256" key="1">
    <source>
        <dbReference type="ARBA" id="ARBA00004167"/>
    </source>
</evidence>
<evidence type="ECO:0000259" key="8">
    <source>
        <dbReference type="Pfam" id="PF13839"/>
    </source>
</evidence>
<reference evidence="11" key="1">
    <citation type="submission" date="2013-01" db="EMBL/GenBank/DDBJ databases">
        <title>Draft Genome Sequence of a Mulberry Tree, Morus notabilis C.K. Schneid.</title>
        <authorList>
            <person name="He N."/>
            <person name="Zhao S."/>
        </authorList>
    </citation>
    <scope>NUCLEOTIDE SEQUENCE</scope>
</reference>
<keyword evidence="11" id="KW-1185">Reference proteome</keyword>
<feature type="domain" description="Trichome birefringence-like C-terminal" evidence="8">
    <location>
        <begin position="96"/>
        <end position="155"/>
    </location>
</feature>
<dbReference type="PANTHER" id="PTHR32285:SF42">
    <property type="entry name" value="PROTEIN TRICHOME BIREFRINGENCE-LIKE 37"/>
    <property type="match status" value="1"/>
</dbReference>
<evidence type="ECO:0000259" key="9">
    <source>
        <dbReference type="Pfam" id="PF14416"/>
    </source>
</evidence>
<keyword evidence="6" id="KW-0472">Membrane</keyword>
<evidence type="ECO:0000313" key="11">
    <source>
        <dbReference type="Proteomes" id="UP000030645"/>
    </source>
</evidence>
<dbReference type="STRING" id="981085.W9RAW1"/>
<protein>
    <submittedName>
        <fullName evidence="10">Uncharacterized protein</fullName>
    </submittedName>
</protein>
<organism evidence="10 11">
    <name type="scientific">Morus notabilis</name>
    <dbReference type="NCBI Taxonomy" id="981085"/>
    <lineage>
        <taxon>Eukaryota</taxon>
        <taxon>Viridiplantae</taxon>
        <taxon>Streptophyta</taxon>
        <taxon>Embryophyta</taxon>
        <taxon>Tracheophyta</taxon>
        <taxon>Spermatophyta</taxon>
        <taxon>Magnoliopsida</taxon>
        <taxon>eudicotyledons</taxon>
        <taxon>Gunneridae</taxon>
        <taxon>Pentapetalae</taxon>
        <taxon>rosids</taxon>
        <taxon>fabids</taxon>
        <taxon>Rosales</taxon>
        <taxon>Moraceae</taxon>
        <taxon>Moreae</taxon>
        <taxon>Morus</taxon>
    </lineage>
</organism>
<dbReference type="GO" id="GO:0016413">
    <property type="term" value="F:O-acetyltransferase activity"/>
    <property type="evidence" value="ECO:0007669"/>
    <property type="project" value="InterPro"/>
</dbReference>
<keyword evidence="7" id="KW-0732">Signal</keyword>
<keyword evidence="3" id="KW-0812">Transmembrane</keyword>
<comment type="subcellular location">
    <subcellularLocation>
        <location evidence="1">Membrane</location>
        <topology evidence="1">Single-pass membrane protein</topology>
    </subcellularLocation>
</comment>
<dbReference type="Pfam" id="PF13839">
    <property type="entry name" value="PC-Esterase"/>
    <property type="match status" value="1"/>
</dbReference>
<evidence type="ECO:0000256" key="4">
    <source>
        <dbReference type="ARBA" id="ARBA00022968"/>
    </source>
</evidence>
<dbReference type="InterPro" id="IPR025846">
    <property type="entry name" value="TBL_N"/>
</dbReference>
<dbReference type="GO" id="GO:0016020">
    <property type="term" value="C:membrane"/>
    <property type="evidence" value="ECO:0007669"/>
    <property type="project" value="UniProtKB-SubCell"/>
</dbReference>
<dbReference type="Pfam" id="PF14416">
    <property type="entry name" value="PMR5N"/>
    <property type="match status" value="1"/>
</dbReference>
<sequence>MGFRPRALFPLFLQVLLLFLQRTRAGHVFHNVSGLRGRKQVSGCDLFQGKWVFDASYPLYDSSSCPLIDPEFDCQKYGRPDKQYLKYAWKPDSCDLPRFNGVDFLARWRGKKIMFVGDSLSLNMWQSLACMIHESVPNSKTSTVRRDSLSSVTFQFGKEAYLVLDP</sequence>
<dbReference type="Proteomes" id="UP000030645">
    <property type="component" value="Unassembled WGS sequence"/>
</dbReference>
<gene>
    <name evidence="10" type="ORF">L484_001474</name>
</gene>
<dbReference type="AlphaFoldDB" id="W9RAW1"/>
<evidence type="ECO:0000313" key="10">
    <source>
        <dbReference type="EMBL" id="EXB44995.1"/>
    </source>
</evidence>
<proteinExistence type="inferred from homology"/>
<dbReference type="GO" id="GO:0005794">
    <property type="term" value="C:Golgi apparatus"/>
    <property type="evidence" value="ECO:0007669"/>
    <property type="project" value="TreeGrafter"/>
</dbReference>
<comment type="similarity">
    <text evidence="2">Belongs to the PC-esterase family. TBL subfamily.</text>
</comment>
<evidence type="ECO:0000256" key="7">
    <source>
        <dbReference type="SAM" id="SignalP"/>
    </source>
</evidence>
<feature type="domain" description="Trichome birefringence-like N-terminal" evidence="9">
    <location>
        <begin position="43"/>
        <end position="95"/>
    </location>
</feature>
<accession>W9RAW1</accession>
<evidence type="ECO:0000256" key="2">
    <source>
        <dbReference type="ARBA" id="ARBA00007727"/>
    </source>
</evidence>
<feature type="chain" id="PRO_5004928464" evidence="7">
    <location>
        <begin position="26"/>
        <end position="166"/>
    </location>
</feature>